<name>L7FJM5_ENTIV</name>
<evidence type="ECO:0000313" key="4">
    <source>
        <dbReference type="Proteomes" id="UP000014680"/>
    </source>
</evidence>
<dbReference type="SMART" id="SM00175">
    <property type="entry name" value="RAB"/>
    <property type="match status" value="1"/>
</dbReference>
<dbReference type="AlphaFoldDB" id="L7FJM5"/>
<dbReference type="InterPro" id="IPR020849">
    <property type="entry name" value="Small_GTPase_Ras-type"/>
</dbReference>
<dbReference type="GO" id="GO:0016020">
    <property type="term" value="C:membrane"/>
    <property type="evidence" value="ECO:0007669"/>
    <property type="project" value="InterPro"/>
</dbReference>
<keyword evidence="4" id="KW-1185">Reference proteome</keyword>
<dbReference type="SMART" id="SM00173">
    <property type="entry name" value="RAS"/>
    <property type="match status" value="1"/>
</dbReference>
<dbReference type="OrthoDB" id="10254700at2759"/>
<keyword evidence="1" id="KW-0547">Nucleotide-binding</keyword>
<proteinExistence type="predicted"/>
<dbReference type="GO" id="GO:0007165">
    <property type="term" value="P:signal transduction"/>
    <property type="evidence" value="ECO:0007669"/>
    <property type="project" value="InterPro"/>
</dbReference>
<dbReference type="Gene3D" id="3.40.50.300">
    <property type="entry name" value="P-loop containing nucleotide triphosphate hydrolases"/>
    <property type="match status" value="1"/>
</dbReference>
<dbReference type="RefSeq" id="XP_004183402.1">
    <property type="nucleotide sequence ID" value="XM_004183354.1"/>
</dbReference>
<evidence type="ECO:0000256" key="2">
    <source>
        <dbReference type="ARBA" id="ARBA00023134"/>
    </source>
</evidence>
<dbReference type="EMBL" id="KB207173">
    <property type="protein sequence ID" value="ELP84056.1"/>
    <property type="molecule type" value="Genomic_DNA"/>
</dbReference>
<gene>
    <name evidence="3" type="ORF">EIN_412690</name>
</gene>
<dbReference type="GO" id="GO:0005525">
    <property type="term" value="F:GTP binding"/>
    <property type="evidence" value="ECO:0007669"/>
    <property type="project" value="UniProtKB-KW"/>
</dbReference>
<dbReference type="PANTHER" id="PTHR24070">
    <property type="entry name" value="RAS, DI-RAS, AND RHEB FAMILY MEMBERS OF SMALL GTPASE SUPERFAMILY"/>
    <property type="match status" value="1"/>
</dbReference>
<dbReference type="PROSITE" id="PS51419">
    <property type="entry name" value="RAB"/>
    <property type="match status" value="1"/>
</dbReference>
<accession>L7FJM5</accession>
<dbReference type="Pfam" id="PF00071">
    <property type="entry name" value="Ras"/>
    <property type="match status" value="1"/>
</dbReference>
<dbReference type="InterPro" id="IPR001806">
    <property type="entry name" value="Small_GTPase"/>
</dbReference>
<dbReference type="GO" id="GO:0003924">
    <property type="term" value="F:GTPase activity"/>
    <property type="evidence" value="ECO:0007669"/>
    <property type="project" value="InterPro"/>
</dbReference>
<organism evidence="3 4">
    <name type="scientific">Entamoeba invadens IP1</name>
    <dbReference type="NCBI Taxonomy" id="370355"/>
    <lineage>
        <taxon>Eukaryota</taxon>
        <taxon>Amoebozoa</taxon>
        <taxon>Evosea</taxon>
        <taxon>Archamoebae</taxon>
        <taxon>Mastigamoebida</taxon>
        <taxon>Entamoebidae</taxon>
        <taxon>Entamoeba</taxon>
    </lineage>
</organism>
<dbReference type="InterPro" id="IPR027417">
    <property type="entry name" value="P-loop_NTPase"/>
</dbReference>
<dbReference type="SUPFAM" id="SSF52540">
    <property type="entry name" value="P-loop containing nucleoside triphosphate hydrolases"/>
    <property type="match status" value="1"/>
</dbReference>
<evidence type="ECO:0000256" key="1">
    <source>
        <dbReference type="ARBA" id="ARBA00022741"/>
    </source>
</evidence>
<dbReference type="GeneID" id="14883032"/>
<dbReference type="PROSITE" id="PS51421">
    <property type="entry name" value="RAS"/>
    <property type="match status" value="1"/>
</dbReference>
<dbReference type="KEGG" id="eiv:EIN_412690"/>
<dbReference type="Proteomes" id="UP000014680">
    <property type="component" value="Unassembled WGS sequence"/>
</dbReference>
<protein>
    <submittedName>
        <fullName evidence="3">Uncharacterized protein</fullName>
    </submittedName>
</protein>
<evidence type="ECO:0000313" key="3">
    <source>
        <dbReference type="EMBL" id="ELP84056.1"/>
    </source>
</evidence>
<dbReference type="VEuPathDB" id="AmoebaDB:EIN_412690"/>
<reference evidence="3 4" key="1">
    <citation type="submission" date="2012-10" db="EMBL/GenBank/DDBJ databases">
        <authorList>
            <person name="Zafar N."/>
            <person name="Inman J."/>
            <person name="Hall N."/>
            <person name="Lorenzi H."/>
            <person name="Caler E."/>
        </authorList>
    </citation>
    <scope>NUCLEOTIDE SEQUENCE [LARGE SCALE GENOMIC DNA]</scope>
    <source>
        <strain evidence="3 4">IP1</strain>
    </source>
</reference>
<keyword evidence="2" id="KW-0342">GTP-binding</keyword>
<sequence>MRYLQNVYYEIYDPEIDEGTYFYYQAAGRSFKVEILADAFEDGEDRKPKSAYLLHTNLIVLVYSIASLESFEYIKKTLEYIKFVLKSVSLQPSYLLCATQCDKEEERKVSQNEAFLFAESLETRFFEVSSKTNINIKDLFEEIVVRAYVQKYGSFPPKIEKKVNKKGCLIS</sequence>